<evidence type="ECO:0000256" key="1">
    <source>
        <dbReference type="ARBA" id="ARBA00008791"/>
    </source>
</evidence>
<dbReference type="PANTHER" id="PTHR46553:SF3">
    <property type="entry name" value="ADENINE NUCLEOTIDE ALPHA HYDROLASES-LIKE SUPERFAMILY PROTEIN"/>
    <property type="match status" value="1"/>
</dbReference>
<dbReference type="InterPro" id="IPR006015">
    <property type="entry name" value="Universal_stress_UspA"/>
</dbReference>
<dbReference type="Pfam" id="PF00582">
    <property type="entry name" value="Usp"/>
    <property type="match status" value="2"/>
</dbReference>
<dbReference type="SUPFAM" id="SSF52402">
    <property type="entry name" value="Adenine nucleotide alpha hydrolases-like"/>
    <property type="match status" value="2"/>
</dbReference>
<evidence type="ECO:0000313" key="3">
    <source>
        <dbReference type="EMBL" id="GAP47685.1"/>
    </source>
</evidence>
<feature type="domain" description="UspA" evidence="2">
    <location>
        <begin position="152"/>
        <end position="291"/>
    </location>
</feature>
<dbReference type="RefSeq" id="WP_059416919.1">
    <property type="nucleotide sequence ID" value="NZ_DF968240.1"/>
</dbReference>
<name>A0A0K8PIF6_STRAJ</name>
<evidence type="ECO:0000259" key="2">
    <source>
        <dbReference type="Pfam" id="PF00582"/>
    </source>
</evidence>
<dbReference type="PANTHER" id="PTHR46553">
    <property type="entry name" value="ADENINE NUCLEOTIDE ALPHA HYDROLASES-LIKE SUPERFAMILY PROTEIN"/>
    <property type="match status" value="1"/>
</dbReference>
<dbReference type="PRINTS" id="PR01438">
    <property type="entry name" value="UNVRSLSTRESS"/>
</dbReference>
<dbReference type="EMBL" id="DF968240">
    <property type="protein sequence ID" value="GAP47685.1"/>
    <property type="molecule type" value="Genomic_DNA"/>
</dbReference>
<accession>A0A0K8PIF6</accession>
<dbReference type="AlphaFoldDB" id="A0A0K8PIF6"/>
<reference evidence="3" key="1">
    <citation type="journal article" date="2015" name="Genome Announc.">
        <title>Draft Genome Sequence of Thiostrepton-Producing Streptomyces azureus ATCC 14921.</title>
        <authorList>
            <person name="Sakihara K."/>
            <person name="Maeda J."/>
            <person name="Tashiro K."/>
            <person name="Fujino Y."/>
            <person name="Kuhara S."/>
            <person name="Ohshima T."/>
            <person name="Ogata S."/>
            <person name="Doi K."/>
        </authorList>
    </citation>
    <scope>NUCLEOTIDE SEQUENCE [LARGE SCALE GENOMIC DNA]</scope>
    <source>
        <strain evidence="3">ATCC14921</strain>
    </source>
</reference>
<dbReference type="PATRIC" id="fig|146537.3.peg.2560"/>
<dbReference type="Proteomes" id="UP000053859">
    <property type="component" value="Unassembled WGS sequence"/>
</dbReference>
<gene>
    <name evidence="3" type="ORF">SAZU_2422</name>
</gene>
<dbReference type="OrthoDB" id="4867015at2"/>
<organism evidence="3 4">
    <name type="scientific">Streptomyces azureus</name>
    <dbReference type="NCBI Taxonomy" id="146537"/>
    <lineage>
        <taxon>Bacteria</taxon>
        <taxon>Bacillati</taxon>
        <taxon>Actinomycetota</taxon>
        <taxon>Actinomycetes</taxon>
        <taxon>Kitasatosporales</taxon>
        <taxon>Streptomycetaceae</taxon>
        <taxon>Streptomyces</taxon>
    </lineage>
</organism>
<protein>
    <submittedName>
        <fullName evidence="3">Stress-inducible protein</fullName>
    </submittedName>
</protein>
<evidence type="ECO:0000313" key="4">
    <source>
        <dbReference type="Proteomes" id="UP000053859"/>
    </source>
</evidence>
<dbReference type="InterPro" id="IPR006016">
    <property type="entry name" value="UspA"/>
</dbReference>
<keyword evidence="4" id="KW-1185">Reference proteome</keyword>
<dbReference type="Gene3D" id="3.40.50.620">
    <property type="entry name" value="HUPs"/>
    <property type="match status" value="2"/>
</dbReference>
<sequence length="293" mass="30821">MTRPITAGFDGSQESLAALAWAAREAVRRDRLLRVVHAWRFQPQEALEAGIAGDADRQGELVHSAVTEAVGTLTERHPDLDVTTDVVEGAVVDTLVAAAADAELLVLGSRGHGPVVGFLLGSVGQQVIAETTRPVVLVRAGDQPSVEAAGREIVVGQQGDPQDSADALRFAFETAAARGATVRVVRAWTLPPVFAYSPGSLKLLDEAGGLEPYEKKALAAAVRPWRERFPDVPVEEHVEMGSAGQVLLSVAGTAQLMVVGRRAHRTAVGARIGSVAHGVLHHADCPVAVVPHL</sequence>
<proteinExistence type="inferred from homology"/>
<feature type="domain" description="UspA" evidence="2">
    <location>
        <begin position="1"/>
        <end position="139"/>
    </location>
</feature>
<comment type="similarity">
    <text evidence="1">Belongs to the universal stress protein A family.</text>
</comment>
<dbReference type="InterPro" id="IPR014729">
    <property type="entry name" value="Rossmann-like_a/b/a_fold"/>
</dbReference>